<dbReference type="AlphaFoldDB" id="A0A8S9YZI7"/>
<feature type="compositionally biased region" description="Basic and acidic residues" evidence="1">
    <location>
        <begin position="64"/>
        <end position="80"/>
    </location>
</feature>
<reference evidence="2" key="1">
    <citation type="submission" date="2019-07" db="EMBL/GenBank/DDBJ databases">
        <title>Annotation for the trematode Paragonimus miyazaki's.</title>
        <authorList>
            <person name="Choi Y.-J."/>
        </authorList>
    </citation>
    <scope>NUCLEOTIDE SEQUENCE</scope>
    <source>
        <strain evidence="2">Japan</strain>
    </source>
</reference>
<feature type="region of interest" description="Disordered" evidence="1">
    <location>
        <begin position="63"/>
        <end position="92"/>
    </location>
</feature>
<accession>A0A8S9YZI7</accession>
<organism evidence="2 3">
    <name type="scientific">Paragonimus skrjabini miyazakii</name>
    <dbReference type="NCBI Taxonomy" id="59628"/>
    <lineage>
        <taxon>Eukaryota</taxon>
        <taxon>Metazoa</taxon>
        <taxon>Spiralia</taxon>
        <taxon>Lophotrochozoa</taxon>
        <taxon>Platyhelminthes</taxon>
        <taxon>Trematoda</taxon>
        <taxon>Digenea</taxon>
        <taxon>Plagiorchiida</taxon>
        <taxon>Troglotremata</taxon>
        <taxon>Troglotrematidae</taxon>
        <taxon>Paragonimus</taxon>
    </lineage>
</organism>
<comment type="caution">
    <text evidence="2">The sequence shown here is derived from an EMBL/GenBank/DDBJ whole genome shotgun (WGS) entry which is preliminary data.</text>
</comment>
<evidence type="ECO:0000313" key="2">
    <source>
        <dbReference type="EMBL" id="KAF7258341.1"/>
    </source>
</evidence>
<evidence type="ECO:0000313" key="3">
    <source>
        <dbReference type="Proteomes" id="UP000822476"/>
    </source>
</evidence>
<gene>
    <name evidence="2" type="ORF">EG68_04526</name>
</gene>
<protein>
    <submittedName>
        <fullName evidence="2">Uncharacterized protein</fullName>
    </submittedName>
</protein>
<dbReference type="EMBL" id="JTDE01001786">
    <property type="protein sequence ID" value="KAF7258341.1"/>
    <property type="molecule type" value="Genomic_DNA"/>
</dbReference>
<dbReference type="Proteomes" id="UP000822476">
    <property type="component" value="Unassembled WGS sequence"/>
</dbReference>
<evidence type="ECO:0000256" key="1">
    <source>
        <dbReference type="SAM" id="MobiDB-lite"/>
    </source>
</evidence>
<proteinExistence type="predicted"/>
<keyword evidence="3" id="KW-1185">Reference proteome</keyword>
<name>A0A8S9YZI7_9TREM</name>
<sequence>MHVCVFSFAGAHVLVDRSLQREHRYATTAVVVADRRCLGFLLPNGLTRLRSIYCTHTKNAQCDSTKDSRQSSGLHKREFTPTEIDSSNEQPSDFDARNIYNCMLEVDLNENVNRHTRWRDGTQTLLARHHRPMERMLSA</sequence>